<comment type="caution">
    <text evidence="17">The sequence shown here is derived from an EMBL/GenBank/DDBJ whole genome shotgun (WGS) entry which is preliminary data.</text>
</comment>
<dbReference type="FunFam" id="3.40.50.300:FF:000113">
    <property type="entry name" value="Preprotein translocase subunit SecA"/>
    <property type="match status" value="1"/>
</dbReference>
<dbReference type="PROSITE" id="PS01312">
    <property type="entry name" value="SECA"/>
    <property type="match status" value="1"/>
</dbReference>
<dbReference type="Pfam" id="PF07517">
    <property type="entry name" value="SecA_DEAD"/>
    <property type="match status" value="1"/>
</dbReference>
<organism evidence="17 20">
    <name type="scientific">Candidatus Cryosericum hinesii</name>
    <dbReference type="NCBI Taxonomy" id="2290915"/>
    <lineage>
        <taxon>Bacteria</taxon>
        <taxon>Pseudomonadati</taxon>
        <taxon>Caldisericota/Cryosericota group</taxon>
        <taxon>Candidatus Cryosericota</taxon>
        <taxon>Candidatus Cryosericia</taxon>
        <taxon>Candidatus Cryosericales</taxon>
        <taxon>Candidatus Cryosericaceae</taxon>
        <taxon>Candidatus Cryosericum</taxon>
    </lineage>
</organism>
<keyword evidence="4 12" id="KW-1003">Cell membrane</keyword>
<dbReference type="InterPro" id="IPR044722">
    <property type="entry name" value="SecA_SF2_C"/>
</dbReference>
<keyword evidence="9 12" id="KW-1278">Translocase</keyword>
<evidence type="ECO:0000259" key="15">
    <source>
        <dbReference type="PROSITE" id="PS51194"/>
    </source>
</evidence>
<dbReference type="PROSITE" id="PS51194">
    <property type="entry name" value="HELICASE_CTER"/>
    <property type="match status" value="1"/>
</dbReference>
<dbReference type="InterPro" id="IPR036266">
    <property type="entry name" value="SecA_Wing/Scaffold_sf"/>
</dbReference>
<dbReference type="PANTHER" id="PTHR30612">
    <property type="entry name" value="SECA INNER MEMBRANE COMPONENT OF SEC PROTEIN SECRETION SYSTEM"/>
    <property type="match status" value="1"/>
</dbReference>
<dbReference type="Gene3D" id="3.40.50.300">
    <property type="entry name" value="P-loop containing nucleotide triphosphate hydrolases"/>
    <property type="match status" value="2"/>
</dbReference>
<evidence type="ECO:0000256" key="6">
    <source>
        <dbReference type="ARBA" id="ARBA00022741"/>
    </source>
</evidence>
<dbReference type="CDD" id="cd17928">
    <property type="entry name" value="DEXDc_SecA"/>
    <property type="match status" value="1"/>
</dbReference>
<dbReference type="PRINTS" id="PR00906">
    <property type="entry name" value="SECA"/>
</dbReference>
<protein>
    <recommendedName>
        <fullName evidence="12 13">Protein translocase subunit SecA</fullName>
        <ecNumber evidence="12">7.4.2.8</ecNumber>
    </recommendedName>
</protein>
<comment type="catalytic activity">
    <reaction evidence="12">
        <text>ATP + H2O + cellular proteinSide 1 = ADP + phosphate + cellular proteinSide 2.</text>
        <dbReference type="EC" id="7.4.2.8"/>
    </reaction>
</comment>
<accession>A0A398DDW7</accession>
<keyword evidence="11 12" id="KW-0472">Membrane</keyword>
<comment type="similarity">
    <text evidence="2 12 13">Belongs to the SecA family.</text>
</comment>
<feature type="binding site" evidence="12">
    <location>
        <position position="83"/>
    </location>
    <ligand>
        <name>ATP</name>
        <dbReference type="ChEBI" id="CHEBI:30616"/>
    </ligand>
</feature>
<dbReference type="GO" id="GO:0043952">
    <property type="term" value="P:protein transport by the Sec complex"/>
    <property type="evidence" value="ECO:0007669"/>
    <property type="project" value="UniProtKB-ARBA"/>
</dbReference>
<evidence type="ECO:0000256" key="9">
    <source>
        <dbReference type="ARBA" id="ARBA00022967"/>
    </source>
</evidence>
<dbReference type="EC" id="7.4.2.8" evidence="12"/>
<dbReference type="InterPro" id="IPR000185">
    <property type="entry name" value="SecA"/>
</dbReference>
<keyword evidence="8 12" id="KW-0653">Protein transport</keyword>
<evidence type="ECO:0000256" key="3">
    <source>
        <dbReference type="ARBA" id="ARBA00022448"/>
    </source>
</evidence>
<dbReference type="Proteomes" id="UP000266042">
    <property type="component" value="Unassembled WGS sequence"/>
</dbReference>
<keyword evidence="6 12" id="KW-0547">Nucleotide-binding</keyword>
<evidence type="ECO:0000256" key="2">
    <source>
        <dbReference type="ARBA" id="ARBA00007650"/>
    </source>
</evidence>
<dbReference type="NCBIfam" id="NF009538">
    <property type="entry name" value="PRK12904.1"/>
    <property type="match status" value="1"/>
</dbReference>
<dbReference type="NCBIfam" id="TIGR00963">
    <property type="entry name" value="secA"/>
    <property type="match status" value="1"/>
</dbReference>
<proteinExistence type="inferred from homology"/>
<dbReference type="GO" id="GO:0017038">
    <property type="term" value="P:protein import"/>
    <property type="evidence" value="ECO:0007669"/>
    <property type="project" value="InterPro"/>
</dbReference>
<dbReference type="PROSITE" id="PS51196">
    <property type="entry name" value="SECA_MOTOR_DEAD"/>
    <property type="match status" value="1"/>
</dbReference>
<dbReference type="InterPro" id="IPR011115">
    <property type="entry name" value="SecA_DEAD"/>
</dbReference>
<comment type="subunit">
    <text evidence="12">Monomer and homodimer. Part of the essential Sec protein translocation apparatus which comprises SecA, SecYEG and auxiliary proteins SecDF. Other proteins may also be involved.</text>
</comment>
<keyword evidence="7 12" id="KW-0067">ATP-binding</keyword>
<dbReference type="Gene3D" id="1.10.3060.10">
    <property type="entry name" value="Helical scaffold and wing domains of SecA"/>
    <property type="match status" value="1"/>
</dbReference>
<dbReference type="InterPro" id="IPR011130">
    <property type="entry name" value="SecA_preprotein_X-link_dom"/>
</dbReference>
<dbReference type="GO" id="GO:0005886">
    <property type="term" value="C:plasma membrane"/>
    <property type="evidence" value="ECO:0007669"/>
    <property type="project" value="UniProtKB-SubCell"/>
</dbReference>
<dbReference type="InterPro" id="IPR011116">
    <property type="entry name" value="SecA_Wing/Scaffold"/>
</dbReference>
<sequence>MGLFSSFSPAARKLKTYQAMVAQILQFQPALAELDDEGLKTYGAELRKRAAVGATETELLPEAFALVRETSRRLIGLEHFPEQLLGGVALYFGNIAEMKTGEGKTLVATCPLYLNAVMGHRGHLVTVNDYLVKRDRTWMGPVYEFLGMSVGLLQNDSSPEERGAAYAADITYGTNNEFGFDYLRDHMAGSEDGMFQKEALDFAIVDEVDNIFIDEARTALIIAGPGGDSDMPYYEAAAFVKRLKGTVRSEMAAGDNETPAGSDYVYDEKHKTIDPAEDLLARFARAARIPEDKLLKEQATYGKILRNAIRAQVFFRKDSEYIIKDTEVIIVDEFTGRLMYGRRYSEGLHQAIEAKEGLKVREESQTLATITIQNFFKMYRKLSGMTGTALTEADEFKEIYGLDVLEIPTHRPVGRQDADDEVYRSERGKLDAILREIQARNEKGQPVLVGTRSVEKSEALSHELKKLGIKHQVLNAKYHEKEAEIIAQAGRKGSVTIATNMAGRGVDILLGGNPEALAHAAAIVRTKADSKKQPEQYAEQYAKLFAEYSESWPKEHEEVVGLGGLFILGTERHESRRIDNQLRGRAGRQGDPGESKFFLSAEDDILRIFGGDRIQRIFEMMKVEESVPVNHPLLSKTIEMSQKKVESYNFDARKSLLDYDNVLNKQREVIYAERDKVLAGADLTDEVHEFINEQAQTTAQQVVQAQRADETDLGKVYNDLVLDAFGRPVAMTLEELTDLVERHDAEQALTTTIQDRAEAIYREKYNRYGENVMHQIEHYFFLHTIDSAWRDHLLQMDDLKDGIGLRAYGQQDPVIAYQKEGYDLFNELMDQIKHDVTRALFTFELQPPQPEKKHDRS</sequence>
<dbReference type="GO" id="GO:0005524">
    <property type="term" value="F:ATP binding"/>
    <property type="evidence" value="ECO:0007669"/>
    <property type="project" value="UniProtKB-UniRule"/>
</dbReference>
<dbReference type="CDD" id="cd18803">
    <property type="entry name" value="SF2_C_secA"/>
    <property type="match status" value="1"/>
</dbReference>
<dbReference type="EMBL" id="QXIX01000037">
    <property type="protein sequence ID" value="RIE13691.1"/>
    <property type="molecule type" value="Genomic_DNA"/>
</dbReference>
<dbReference type="InterPro" id="IPR027417">
    <property type="entry name" value="P-loop_NTPase"/>
</dbReference>
<dbReference type="SMART" id="SM00957">
    <property type="entry name" value="SecA_DEAD"/>
    <property type="match status" value="1"/>
</dbReference>
<dbReference type="EMBL" id="QXIW01000021">
    <property type="protein sequence ID" value="RIE13662.1"/>
    <property type="molecule type" value="Genomic_DNA"/>
</dbReference>
<keyword evidence="10 12" id="KW-0811">Translocation</keyword>
<dbReference type="GO" id="GO:0065002">
    <property type="term" value="P:intracellular protein transmembrane transport"/>
    <property type="evidence" value="ECO:0007669"/>
    <property type="project" value="UniProtKB-UniRule"/>
</dbReference>
<evidence type="ECO:0000313" key="18">
    <source>
        <dbReference type="EMBL" id="RIE13691.1"/>
    </source>
</evidence>
<feature type="binding site" evidence="12">
    <location>
        <begin position="101"/>
        <end position="105"/>
    </location>
    <ligand>
        <name>ATP</name>
        <dbReference type="ChEBI" id="CHEBI:30616"/>
    </ligand>
</feature>
<dbReference type="SUPFAM" id="SSF81886">
    <property type="entry name" value="Helical scaffold and wing domains of SecA"/>
    <property type="match status" value="1"/>
</dbReference>
<gene>
    <name evidence="12 17" type="primary">secA</name>
    <name evidence="18" type="ORF">SMC2_04850</name>
    <name evidence="17" type="ORF">SMC3_03730</name>
</gene>
<feature type="domain" description="Helicase C-terminal" evidence="15">
    <location>
        <begin position="429"/>
        <end position="646"/>
    </location>
</feature>
<evidence type="ECO:0000256" key="11">
    <source>
        <dbReference type="ARBA" id="ARBA00023136"/>
    </source>
</evidence>
<dbReference type="RefSeq" id="WP_119089839.1">
    <property type="nucleotide sequence ID" value="NZ_QXIW01000021.1"/>
</dbReference>
<dbReference type="GO" id="GO:0005829">
    <property type="term" value="C:cytosol"/>
    <property type="evidence" value="ECO:0007669"/>
    <property type="project" value="TreeGrafter"/>
</dbReference>
<dbReference type="AlphaFoldDB" id="A0A398DDW7"/>
<evidence type="ECO:0000256" key="1">
    <source>
        <dbReference type="ARBA" id="ARBA00004170"/>
    </source>
</evidence>
<dbReference type="Pfam" id="PF01043">
    <property type="entry name" value="SecA_PP_bind"/>
    <property type="match status" value="1"/>
</dbReference>
<dbReference type="PANTHER" id="PTHR30612:SF0">
    <property type="entry name" value="CHLOROPLAST PROTEIN-TRANSPORTING ATPASE"/>
    <property type="match status" value="1"/>
</dbReference>
<dbReference type="SMART" id="SM00958">
    <property type="entry name" value="SecA_PP_bind"/>
    <property type="match status" value="1"/>
</dbReference>
<keyword evidence="3 12" id="KW-0813">Transport</keyword>
<reference evidence="19 20" key="1">
    <citation type="submission" date="2018-09" db="EMBL/GenBank/DDBJ databases">
        <title>Discovery and Ecogenomic Context for Candidatus Cryosericales, a Global Caldiserica Order Active in Thawing Permafrost.</title>
        <authorList>
            <person name="Martinez M.A."/>
            <person name="Woodcroft B.J."/>
            <person name="Ignacio Espinoza J.C."/>
            <person name="Zayed A."/>
            <person name="Singleton C.M."/>
            <person name="Boyd J."/>
            <person name="Li Y.-F."/>
            <person name="Purvine S."/>
            <person name="Maughan H."/>
            <person name="Hodgkins S.B."/>
            <person name="Anderson D."/>
            <person name="Sederholm M."/>
            <person name="Temperton B."/>
            <person name="Saleska S.R."/>
            <person name="Tyson G.W."/>
            <person name="Rich V.I."/>
        </authorList>
    </citation>
    <scope>NUCLEOTIDE SEQUENCE [LARGE SCALE GENOMIC DNA]</scope>
    <source>
        <strain evidence="18 19">SMC2</strain>
        <strain evidence="17 20">SMC3</strain>
    </source>
</reference>
<dbReference type="PROSITE" id="PS51192">
    <property type="entry name" value="HELICASE_ATP_BIND_1"/>
    <property type="match status" value="1"/>
</dbReference>
<keyword evidence="5 12" id="KW-0963">Cytoplasm</keyword>
<evidence type="ECO:0000259" key="16">
    <source>
        <dbReference type="PROSITE" id="PS51196"/>
    </source>
</evidence>
<evidence type="ECO:0000256" key="10">
    <source>
        <dbReference type="ARBA" id="ARBA00023010"/>
    </source>
</evidence>
<dbReference type="InterPro" id="IPR020937">
    <property type="entry name" value="SecA_CS"/>
</dbReference>
<dbReference type="Pfam" id="PF21090">
    <property type="entry name" value="P-loop_SecA"/>
    <property type="match status" value="1"/>
</dbReference>
<evidence type="ECO:0000313" key="19">
    <source>
        <dbReference type="Proteomes" id="UP000265724"/>
    </source>
</evidence>
<keyword evidence="19" id="KW-1185">Reference proteome</keyword>
<evidence type="ECO:0000256" key="4">
    <source>
        <dbReference type="ARBA" id="ARBA00022475"/>
    </source>
</evidence>
<dbReference type="InterPro" id="IPR014018">
    <property type="entry name" value="SecA_motor_DEAD"/>
</dbReference>
<feature type="binding site" evidence="12">
    <location>
        <position position="507"/>
    </location>
    <ligand>
        <name>ATP</name>
        <dbReference type="ChEBI" id="CHEBI:30616"/>
    </ligand>
</feature>
<comment type="subcellular location">
    <subcellularLocation>
        <location evidence="12">Cell membrane</location>
        <topology evidence="12">Peripheral membrane protein</topology>
        <orientation evidence="12">Cytoplasmic side</orientation>
    </subcellularLocation>
    <subcellularLocation>
        <location evidence="12">Cytoplasm</location>
    </subcellularLocation>
    <subcellularLocation>
        <location evidence="1">Membrane</location>
        <topology evidence="1">Peripheral membrane protein</topology>
    </subcellularLocation>
    <text evidence="12">Distribution is 50-50.</text>
</comment>
<dbReference type="GO" id="GO:0006605">
    <property type="term" value="P:protein targeting"/>
    <property type="evidence" value="ECO:0007669"/>
    <property type="project" value="UniProtKB-UniRule"/>
</dbReference>
<feature type="domain" description="Helicase ATP-binding" evidence="14">
    <location>
        <begin position="85"/>
        <end position="243"/>
    </location>
</feature>
<dbReference type="InterPro" id="IPR014001">
    <property type="entry name" value="Helicase_ATP-bd"/>
</dbReference>
<evidence type="ECO:0000256" key="12">
    <source>
        <dbReference type="HAMAP-Rule" id="MF_01382"/>
    </source>
</evidence>
<dbReference type="SUPFAM" id="SSF52540">
    <property type="entry name" value="P-loop containing nucleoside triphosphate hydrolases"/>
    <property type="match status" value="2"/>
</dbReference>
<dbReference type="InterPro" id="IPR036670">
    <property type="entry name" value="SecA_X-link_sf"/>
</dbReference>
<evidence type="ECO:0000313" key="17">
    <source>
        <dbReference type="EMBL" id="RIE13662.1"/>
    </source>
</evidence>
<dbReference type="Pfam" id="PF07516">
    <property type="entry name" value="SecA_SW"/>
    <property type="match status" value="1"/>
</dbReference>
<evidence type="ECO:0000259" key="14">
    <source>
        <dbReference type="PROSITE" id="PS51192"/>
    </source>
</evidence>
<dbReference type="HAMAP" id="MF_01382">
    <property type="entry name" value="SecA"/>
    <property type="match status" value="1"/>
</dbReference>
<dbReference type="InterPro" id="IPR001650">
    <property type="entry name" value="Helicase_C-like"/>
</dbReference>
<dbReference type="Gene3D" id="3.90.1440.10">
    <property type="entry name" value="SecA, preprotein cross-linking domain"/>
    <property type="match status" value="1"/>
</dbReference>
<comment type="function">
    <text evidence="12">Part of the Sec protein translocase complex. Interacts with the SecYEG preprotein conducting channel. Has a central role in coupling the hydrolysis of ATP to the transfer of proteins into and across the cell membrane, serving as an ATP-driven molecular motor driving the stepwise translocation of polypeptide chains across the membrane.</text>
</comment>
<dbReference type="GO" id="GO:0008564">
    <property type="term" value="F:protein-exporting ATPase activity"/>
    <property type="evidence" value="ECO:0007669"/>
    <property type="project" value="UniProtKB-EC"/>
</dbReference>
<name>A0A398DDW7_9BACT</name>
<dbReference type="GO" id="GO:0031522">
    <property type="term" value="C:cell envelope Sec protein transport complex"/>
    <property type="evidence" value="ECO:0007669"/>
    <property type="project" value="TreeGrafter"/>
</dbReference>
<dbReference type="SUPFAM" id="SSF81767">
    <property type="entry name" value="Pre-protein crosslinking domain of SecA"/>
    <property type="match status" value="1"/>
</dbReference>
<evidence type="ECO:0000256" key="8">
    <source>
        <dbReference type="ARBA" id="ARBA00022927"/>
    </source>
</evidence>
<evidence type="ECO:0000313" key="20">
    <source>
        <dbReference type="Proteomes" id="UP000266042"/>
    </source>
</evidence>
<feature type="domain" description="SecA family profile" evidence="16">
    <location>
        <begin position="1"/>
        <end position="630"/>
    </location>
</feature>
<evidence type="ECO:0000256" key="7">
    <source>
        <dbReference type="ARBA" id="ARBA00022840"/>
    </source>
</evidence>
<evidence type="ECO:0000256" key="5">
    <source>
        <dbReference type="ARBA" id="ARBA00022490"/>
    </source>
</evidence>
<evidence type="ECO:0000256" key="13">
    <source>
        <dbReference type="RuleBase" id="RU003874"/>
    </source>
</evidence>
<dbReference type="Proteomes" id="UP000265724">
    <property type="component" value="Unassembled WGS sequence"/>
</dbReference>